<sequence length="62" mass="6751">MFRAETQPRRRSFLPAIRALIVAIPAAMAAYYGLEWFGAAAPWPELAGAMAGGFLVGKLSRR</sequence>
<evidence type="ECO:0008006" key="4">
    <source>
        <dbReference type="Google" id="ProtNLM"/>
    </source>
</evidence>
<reference evidence="3" key="1">
    <citation type="journal article" date="2019" name="Int. J. Syst. Evol. Microbiol.">
        <title>The Global Catalogue of Microorganisms (GCM) 10K type strain sequencing project: providing services to taxonomists for standard genome sequencing and annotation.</title>
        <authorList>
            <consortium name="The Broad Institute Genomics Platform"/>
            <consortium name="The Broad Institute Genome Sequencing Center for Infectious Disease"/>
            <person name="Wu L."/>
            <person name="Ma J."/>
        </authorList>
    </citation>
    <scope>NUCLEOTIDE SEQUENCE [LARGE SCALE GENOMIC DNA]</scope>
    <source>
        <strain evidence="3">KCTC 52487</strain>
    </source>
</reference>
<keyword evidence="1" id="KW-0472">Membrane</keyword>
<evidence type="ECO:0000313" key="3">
    <source>
        <dbReference type="Proteomes" id="UP001595379"/>
    </source>
</evidence>
<protein>
    <recommendedName>
        <fullName evidence="4">Holin</fullName>
    </recommendedName>
</protein>
<name>A0ABV6ZUN7_9PROT</name>
<keyword evidence="1" id="KW-0812">Transmembrane</keyword>
<keyword evidence="3" id="KW-1185">Reference proteome</keyword>
<evidence type="ECO:0000313" key="2">
    <source>
        <dbReference type="EMBL" id="MFC2925118.1"/>
    </source>
</evidence>
<feature type="transmembrane region" description="Helical" evidence="1">
    <location>
        <begin position="12"/>
        <end position="34"/>
    </location>
</feature>
<accession>A0ABV6ZUN7</accession>
<comment type="caution">
    <text evidence="2">The sequence shown here is derived from an EMBL/GenBank/DDBJ whole genome shotgun (WGS) entry which is preliminary data.</text>
</comment>
<gene>
    <name evidence="2" type="ORF">ACFOOR_03265</name>
</gene>
<dbReference type="Proteomes" id="UP001595379">
    <property type="component" value="Unassembled WGS sequence"/>
</dbReference>
<evidence type="ECO:0000256" key="1">
    <source>
        <dbReference type="SAM" id="Phobius"/>
    </source>
</evidence>
<dbReference type="EMBL" id="JBHRSV010000001">
    <property type="protein sequence ID" value="MFC2925118.1"/>
    <property type="molecule type" value="Genomic_DNA"/>
</dbReference>
<keyword evidence="1" id="KW-1133">Transmembrane helix</keyword>
<proteinExistence type="predicted"/>
<organism evidence="2 3">
    <name type="scientific">Hyphobacterium vulgare</name>
    <dbReference type="NCBI Taxonomy" id="1736751"/>
    <lineage>
        <taxon>Bacteria</taxon>
        <taxon>Pseudomonadati</taxon>
        <taxon>Pseudomonadota</taxon>
        <taxon>Alphaproteobacteria</taxon>
        <taxon>Maricaulales</taxon>
        <taxon>Maricaulaceae</taxon>
        <taxon>Hyphobacterium</taxon>
    </lineage>
</organism>